<comment type="similarity">
    <text evidence="1">Belongs to the short-chain dehydrogenases/reductases (SDR) family.</text>
</comment>
<dbReference type="GO" id="GO:0016616">
    <property type="term" value="F:oxidoreductase activity, acting on the CH-OH group of donors, NAD or NADP as acceptor"/>
    <property type="evidence" value="ECO:0007669"/>
    <property type="project" value="TreeGrafter"/>
</dbReference>
<reference evidence="2 3" key="1">
    <citation type="submission" date="2019-12" db="EMBL/GenBank/DDBJ databases">
        <authorList>
            <person name="Lee S.D."/>
        </authorList>
    </citation>
    <scope>NUCLEOTIDE SEQUENCE [LARGE SCALE GENOMIC DNA]</scope>
    <source>
        <strain evidence="2 3">GH3-10</strain>
    </source>
</reference>
<organism evidence="2 3">
    <name type="scientific">Aurantiacibacter rhizosphaerae</name>
    <dbReference type="NCBI Taxonomy" id="2691582"/>
    <lineage>
        <taxon>Bacteria</taxon>
        <taxon>Pseudomonadati</taxon>
        <taxon>Pseudomonadota</taxon>
        <taxon>Alphaproteobacteria</taxon>
        <taxon>Sphingomonadales</taxon>
        <taxon>Erythrobacteraceae</taxon>
        <taxon>Aurantiacibacter</taxon>
    </lineage>
</organism>
<reference evidence="2 3" key="2">
    <citation type="submission" date="2020-02" db="EMBL/GenBank/DDBJ databases">
        <title>Erythrobacter dongmakensis sp. nov., isolated from a tidal mudflat.</title>
        <authorList>
            <person name="Kim I.S."/>
        </authorList>
    </citation>
    <scope>NUCLEOTIDE SEQUENCE [LARGE SCALE GENOMIC DNA]</scope>
    <source>
        <strain evidence="2 3">GH3-10</strain>
    </source>
</reference>
<dbReference type="InterPro" id="IPR036291">
    <property type="entry name" value="NAD(P)-bd_dom_sf"/>
</dbReference>
<dbReference type="GO" id="GO:0030497">
    <property type="term" value="P:fatty acid elongation"/>
    <property type="evidence" value="ECO:0007669"/>
    <property type="project" value="TreeGrafter"/>
</dbReference>
<sequence length="244" mass="24558">MSKGVMLVIGGNRGIGAATARKAARRGYTVALTYASSPDEAAAVVREIDAEGGSATALPCNVADESDVVALFEKAAELGPLSAMVYSSGITGPASPLAQVSGETLRDVVAINLTGAMLCARESVKRMSTRHGGKGGSIIFISSRASDRGSSGEYVWYAASKGGVNSLSIGLSREVAQEGIRVNCVSPGPVDTGMLSAERQAKGAAAVAMGRVAEPSEIADAVIYLASDEASYVTGANLAVAGGA</sequence>
<dbReference type="AlphaFoldDB" id="A0A844XBT4"/>
<dbReference type="EMBL" id="WUBR01000001">
    <property type="protein sequence ID" value="MWV27446.1"/>
    <property type="molecule type" value="Genomic_DNA"/>
</dbReference>
<dbReference type="InterPro" id="IPR002347">
    <property type="entry name" value="SDR_fam"/>
</dbReference>
<protein>
    <submittedName>
        <fullName evidence="2">SDR family oxidoreductase</fullName>
    </submittedName>
</protein>
<dbReference type="RefSeq" id="WP_160485012.1">
    <property type="nucleotide sequence ID" value="NZ_WUBR01000001.1"/>
</dbReference>
<dbReference type="SUPFAM" id="SSF51735">
    <property type="entry name" value="NAD(P)-binding Rossmann-fold domains"/>
    <property type="match status" value="1"/>
</dbReference>
<dbReference type="Gene3D" id="3.40.50.720">
    <property type="entry name" value="NAD(P)-binding Rossmann-like Domain"/>
    <property type="match status" value="1"/>
</dbReference>
<accession>A0A844XBT4</accession>
<comment type="caution">
    <text evidence="2">The sequence shown here is derived from an EMBL/GenBank/DDBJ whole genome shotgun (WGS) entry which is preliminary data.</text>
</comment>
<proteinExistence type="inferred from homology"/>
<dbReference type="PANTHER" id="PTHR42760">
    <property type="entry name" value="SHORT-CHAIN DEHYDROGENASES/REDUCTASES FAMILY MEMBER"/>
    <property type="match status" value="1"/>
</dbReference>
<gene>
    <name evidence="2" type="ORF">GRF63_05960</name>
</gene>
<evidence type="ECO:0000313" key="2">
    <source>
        <dbReference type="EMBL" id="MWV27446.1"/>
    </source>
</evidence>
<evidence type="ECO:0000313" key="3">
    <source>
        <dbReference type="Proteomes" id="UP000461409"/>
    </source>
</evidence>
<dbReference type="PANTHER" id="PTHR42760:SF40">
    <property type="entry name" value="3-OXOACYL-[ACYL-CARRIER-PROTEIN] REDUCTASE, CHLOROPLASTIC"/>
    <property type="match status" value="1"/>
</dbReference>
<name>A0A844XBT4_9SPHN</name>
<evidence type="ECO:0000256" key="1">
    <source>
        <dbReference type="ARBA" id="ARBA00006484"/>
    </source>
</evidence>
<dbReference type="FunFam" id="3.40.50.720:FF:000084">
    <property type="entry name" value="Short-chain dehydrogenase reductase"/>
    <property type="match status" value="1"/>
</dbReference>
<dbReference type="Proteomes" id="UP000461409">
    <property type="component" value="Unassembled WGS sequence"/>
</dbReference>
<dbReference type="PRINTS" id="PR00081">
    <property type="entry name" value="GDHRDH"/>
</dbReference>
<dbReference type="Pfam" id="PF13561">
    <property type="entry name" value="adh_short_C2"/>
    <property type="match status" value="1"/>
</dbReference>
<dbReference type="CDD" id="cd05233">
    <property type="entry name" value="SDR_c"/>
    <property type="match status" value="1"/>
</dbReference>
<keyword evidence="3" id="KW-1185">Reference proteome</keyword>